<dbReference type="AlphaFoldDB" id="A0A239A9T2"/>
<evidence type="ECO:0000313" key="1">
    <source>
        <dbReference type="EMBL" id="SNR91838.1"/>
    </source>
</evidence>
<gene>
    <name evidence="1" type="ORF">SAMN05446037_1001414</name>
</gene>
<evidence type="ECO:0000313" key="2">
    <source>
        <dbReference type="Proteomes" id="UP000198304"/>
    </source>
</evidence>
<keyword evidence="2" id="KW-1185">Reference proteome</keyword>
<name>A0A239A9T2_9FIRM</name>
<accession>A0A239A9T2</accession>
<reference evidence="1 2" key="1">
    <citation type="submission" date="2017-06" db="EMBL/GenBank/DDBJ databases">
        <authorList>
            <person name="Kim H.J."/>
            <person name="Triplett B.A."/>
        </authorList>
    </citation>
    <scope>NUCLEOTIDE SEQUENCE [LARGE SCALE GENOMIC DNA]</scope>
    <source>
        <strain evidence="1 2">SCA</strain>
    </source>
</reference>
<protein>
    <submittedName>
        <fullName evidence="1">Uncharacterized protein</fullName>
    </submittedName>
</protein>
<dbReference type="Proteomes" id="UP000198304">
    <property type="component" value="Unassembled WGS sequence"/>
</dbReference>
<dbReference type="EMBL" id="FZOJ01000001">
    <property type="protein sequence ID" value="SNR91838.1"/>
    <property type="molecule type" value="Genomic_DNA"/>
</dbReference>
<proteinExistence type="predicted"/>
<sequence>MIMDEKIASRAVEARVVLNNGVEEVGFFEGENLLLLPATRKYFWQKPTLKIIEIYGENNEKLYWWHASLDVAVNRE</sequence>
<dbReference type="RefSeq" id="WP_089281181.1">
    <property type="nucleotide sequence ID" value="NZ_FZOJ01000001.1"/>
</dbReference>
<organism evidence="1 2">
    <name type="scientific">Anaerovirgula multivorans</name>
    <dbReference type="NCBI Taxonomy" id="312168"/>
    <lineage>
        <taxon>Bacteria</taxon>
        <taxon>Bacillati</taxon>
        <taxon>Bacillota</taxon>
        <taxon>Clostridia</taxon>
        <taxon>Peptostreptococcales</taxon>
        <taxon>Natronincolaceae</taxon>
        <taxon>Anaerovirgula</taxon>
    </lineage>
</organism>